<feature type="chain" id="PRO_5003885376" description="Beta-galactosidase" evidence="4">
    <location>
        <begin position="22"/>
        <end position="814"/>
    </location>
</feature>
<dbReference type="InterPro" id="IPR006102">
    <property type="entry name" value="Ig-like_GH2"/>
</dbReference>
<evidence type="ECO:0000259" key="8">
    <source>
        <dbReference type="Pfam" id="PF16355"/>
    </source>
</evidence>
<organism evidence="10 11">
    <name type="scientific">Bacteroides finegoldii CL09T03C10</name>
    <dbReference type="NCBI Taxonomy" id="997888"/>
    <lineage>
        <taxon>Bacteria</taxon>
        <taxon>Pseudomonadati</taxon>
        <taxon>Bacteroidota</taxon>
        <taxon>Bacteroidia</taxon>
        <taxon>Bacteroidales</taxon>
        <taxon>Bacteroidaceae</taxon>
        <taxon>Bacteroides</taxon>
    </lineage>
</organism>
<dbReference type="GO" id="GO:0005975">
    <property type="term" value="P:carbohydrate metabolic process"/>
    <property type="evidence" value="ECO:0007669"/>
    <property type="project" value="InterPro"/>
</dbReference>
<evidence type="ECO:0000256" key="1">
    <source>
        <dbReference type="ARBA" id="ARBA00007401"/>
    </source>
</evidence>
<dbReference type="InterPro" id="IPR006104">
    <property type="entry name" value="Glyco_hydro_2_N"/>
</dbReference>
<dbReference type="AlphaFoldDB" id="K5CJQ5"/>
<dbReference type="PRINTS" id="PR00132">
    <property type="entry name" value="GLHYDRLASE2"/>
</dbReference>
<feature type="domain" description="Glycoside hydrolase family 2" evidence="9">
    <location>
        <begin position="704"/>
        <end position="806"/>
    </location>
</feature>
<evidence type="ECO:0008006" key="12">
    <source>
        <dbReference type="Google" id="ProtNLM"/>
    </source>
</evidence>
<evidence type="ECO:0000256" key="3">
    <source>
        <dbReference type="ARBA" id="ARBA00023295"/>
    </source>
</evidence>
<dbReference type="RefSeq" id="WP_007764972.1">
    <property type="nucleotide sequence ID" value="NZ_AKBZ01000002.1"/>
</dbReference>
<dbReference type="PROSITE" id="PS00608">
    <property type="entry name" value="GLYCOSYL_HYDROL_F2_2"/>
    <property type="match status" value="1"/>
</dbReference>
<accession>K5CJQ5</accession>
<feature type="domain" description="Glycosyl hydrolases family 2 sugar binding" evidence="7">
    <location>
        <begin position="92"/>
        <end position="189"/>
    </location>
</feature>
<evidence type="ECO:0000256" key="2">
    <source>
        <dbReference type="ARBA" id="ARBA00022801"/>
    </source>
</evidence>
<feature type="domain" description="Glycoside hydrolase family 2 catalytic" evidence="6">
    <location>
        <begin position="313"/>
        <end position="539"/>
    </location>
</feature>
<evidence type="ECO:0000259" key="5">
    <source>
        <dbReference type="Pfam" id="PF00703"/>
    </source>
</evidence>
<protein>
    <recommendedName>
        <fullName evidence="12">Beta-galactosidase</fullName>
    </recommendedName>
</protein>
<dbReference type="SUPFAM" id="SSF49785">
    <property type="entry name" value="Galactose-binding domain-like"/>
    <property type="match status" value="1"/>
</dbReference>
<dbReference type="Pfam" id="PF00703">
    <property type="entry name" value="Glyco_hydro_2"/>
    <property type="match status" value="1"/>
</dbReference>
<dbReference type="OrthoDB" id="9801077at2"/>
<evidence type="ECO:0000313" key="10">
    <source>
        <dbReference type="EMBL" id="EKJ89540.1"/>
    </source>
</evidence>
<feature type="domain" description="Glycoside hydrolase family 2 immunoglobulin-like beta-sandwich" evidence="5">
    <location>
        <begin position="200"/>
        <end position="304"/>
    </location>
</feature>
<dbReference type="PANTHER" id="PTHR42732">
    <property type="entry name" value="BETA-GALACTOSIDASE"/>
    <property type="match status" value="1"/>
</dbReference>
<dbReference type="Pfam" id="PF02837">
    <property type="entry name" value="Glyco_hydro_2_N"/>
    <property type="match status" value="1"/>
</dbReference>
<dbReference type="SUPFAM" id="SSF51445">
    <property type="entry name" value="(Trans)glycosidases"/>
    <property type="match status" value="1"/>
</dbReference>
<keyword evidence="2" id="KW-0378">Hydrolase</keyword>
<dbReference type="InterPro" id="IPR051913">
    <property type="entry name" value="GH2_Domain-Containing"/>
</dbReference>
<dbReference type="Gene3D" id="2.60.40.10">
    <property type="entry name" value="Immunoglobulins"/>
    <property type="match status" value="3"/>
</dbReference>
<evidence type="ECO:0000259" key="7">
    <source>
        <dbReference type="Pfam" id="PF02837"/>
    </source>
</evidence>
<dbReference type="InterPro" id="IPR006103">
    <property type="entry name" value="Glyco_hydro_2_cat"/>
</dbReference>
<name>K5CJQ5_9BACE</name>
<feature type="domain" description="DUF4982" evidence="8">
    <location>
        <begin position="635"/>
        <end position="684"/>
    </location>
</feature>
<dbReference type="HOGENOM" id="CLU_006501_0_1_10"/>
<dbReference type="Pfam" id="PF16355">
    <property type="entry name" value="DUF4982"/>
    <property type="match status" value="1"/>
</dbReference>
<dbReference type="InterPro" id="IPR006101">
    <property type="entry name" value="Glyco_hydro_2"/>
</dbReference>
<dbReference type="Gene3D" id="3.20.20.80">
    <property type="entry name" value="Glycosidases"/>
    <property type="match status" value="1"/>
</dbReference>
<dbReference type="Gene3D" id="2.60.120.260">
    <property type="entry name" value="Galactose-binding domain-like"/>
    <property type="match status" value="1"/>
</dbReference>
<dbReference type="InterPro" id="IPR032311">
    <property type="entry name" value="DUF4982"/>
</dbReference>
<dbReference type="InterPro" id="IPR040605">
    <property type="entry name" value="Glyco_hydro2_dom5"/>
</dbReference>
<evidence type="ECO:0000313" key="11">
    <source>
        <dbReference type="Proteomes" id="UP000007995"/>
    </source>
</evidence>
<keyword evidence="4" id="KW-0732">Signal</keyword>
<feature type="signal peptide" evidence="4">
    <location>
        <begin position="1"/>
        <end position="21"/>
    </location>
</feature>
<comment type="similarity">
    <text evidence="1">Belongs to the glycosyl hydrolase 2 family.</text>
</comment>
<keyword evidence="3" id="KW-0326">Glycosidase</keyword>
<dbReference type="InterPro" id="IPR036156">
    <property type="entry name" value="Beta-gal/glucu_dom_sf"/>
</dbReference>
<gene>
    <name evidence="10" type="ORF">HMPREF1057_03081</name>
</gene>
<evidence type="ECO:0000259" key="9">
    <source>
        <dbReference type="Pfam" id="PF18565"/>
    </source>
</evidence>
<dbReference type="InterPro" id="IPR023232">
    <property type="entry name" value="Glyco_hydro_2_AS"/>
</dbReference>
<evidence type="ECO:0000259" key="6">
    <source>
        <dbReference type="Pfam" id="PF02836"/>
    </source>
</evidence>
<dbReference type="InterPro" id="IPR017853">
    <property type="entry name" value="GH"/>
</dbReference>
<sequence length="814" mass="92569">MRIIRFFLFLLLLGGTSGLQANVSDRKTLFDKEWRFFRGAVAGAEAFSYEDTSWRKLDLPHDWSVEPLPEQEPDQVVGPFSRKSIGGFATGQTVGGEGWYRKTFVISPEDADKRHELYFEGIYNQSEVWINGRKACRNVYGYTSFRFDITDYCNPAGQPNVVAVKVLNEGKNSRWYTGSGIYRHVWLIRTSRSFIEDWGTFIRTTSLTESVAELSLNTRIINSSGKETDYKVKVEILSPKGKMLTVTEREVNISIGDTLELPVSIKVKDPEAWSVDTPCLYTARISLWNNKKKEDEYALPFGIRTIHFSVENGFQLNGVKMKLRGGCVHHDNGLLGAAAYDRAEERKIELLKQNGFNAVRVSHNPMSESFMNACDRLGMLVVDEAFDQWRKAKNSQDYHLYFDEWSAKDIRALVLRDRNHPSVIMWSIGNEIRERINDDGCATAARLKNEIRKYDDTRPVTAGVNKYWDKGRKNMLSLEKAVRHLDVTGYNYMWRFYGKKHEKYPQQIMFGSESVASEAAGNWDAVEKYPFVIGDFVWTAMDYLGESGIGNSLEIAPKENVHQFMGWPWFNGWCGDMDLLGVKKPQSYYRDVLWRRREISMAVEVPVAAGKIRKVSFWGWPEEVLSWTFPGMEDKELKVNVYTRAPKVRLYLNNTLIGEADVNEKYKASFKVPYQAGTLKAINWDGMEEGKSVLLKTVGEPVALRMVADKTTLLRNGQDLSFILIELVDKNGNVVCDSERKIQIMSEGNSGIIAASGTASPNDMYSFRSMTPKLFKGRAMVIVRSGYEKGKIKVSVSSEGLEGDAITIKSDKTK</sequence>
<proteinExistence type="inferred from homology"/>
<comment type="caution">
    <text evidence="10">The sequence shown here is derived from an EMBL/GenBank/DDBJ whole genome shotgun (WGS) entry which is preliminary data.</text>
</comment>
<reference evidence="10 11" key="1">
    <citation type="submission" date="2012-02" db="EMBL/GenBank/DDBJ databases">
        <title>The Genome Sequence of Bacteroides finegoldii CL09T03C10.</title>
        <authorList>
            <consortium name="The Broad Institute Genome Sequencing Platform"/>
            <person name="Earl A."/>
            <person name="Ward D."/>
            <person name="Feldgarden M."/>
            <person name="Gevers D."/>
            <person name="Zitomersky N.L."/>
            <person name="Coyne M.J."/>
            <person name="Comstock L.E."/>
            <person name="Young S.K."/>
            <person name="Zeng Q."/>
            <person name="Gargeya S."/>
            <person name="Fitzgerald M."/>
            <person name="Haas B."/>
            <person name="Abouelleil A."/>
            <person name="Alvarado L."/>
            <person name="Arachchi H.M."/>
            <person name="Berlin A."/>
            <person name="Chapman S.B."/>
            <person name="Gearin G."/>
            <person name="Goldberg J."/>
            <person name="Griggs A."/>
            <person name="Gujja S."/>
            <person name="Hansen M."/>
            <person name="Heiman D."/>
            <person name="Howarth C."/>
            <person name="Larimer J."/>
            <person name="Lui A."/>
            <person name="MacDonald P.J.P."/>
            <person name="McCowen C."/>
            <person name="Montmayeur A."/>
            <person name="Murphy C."/>
            <person name="Neiman D."/>
            <person name="Pearson M."/>
            <person name="Priest M."/>
            <person name="Roberts A."/>
            <person name="Saif S."/>
            <person name="Shea T."/>
            <person name="Sisk P."/>
            <person name="Stolte C."/>
            <person name="Sykes S."/>
            <person name="Wortman J."/>
            <person name="Nusbaum C."/>
            <person name="Birren B."/>
        </authorList>
    </citation>
    <scope>NUCLEOTIDE SEQUENCE [LARGE SCALE GENOMIC DNA]</scope>
    <source>
        <strain evidence="10 11">CL09T03C10</strain>
    </source>
</reference>
<dbReference type="InterPro" id="IPR013783">
    <property type="entry name" value="Ig-like_fold"/>
</dbReference>
<dbReference type="SUPFAM" id="SSF49303">
    <property type="entry name" value="beta-Galactosidase/glucuronidase domain"/>
    <property type="match status" value="1"/>
</dbReference>
<dbReference type="GO" id="GO:0004553">
    <property type="term" value="F:hydrolase activity, hydrolyzing O-glycosyl compounds"/>
    <property type="evidence" value="ECO:0007669"/>
    <property type="project" value="InterPro"/>
</dbReference>
<dbReference type="Pfam" id="PF18565">
    <property type="entry name" value="Glyco_hydro2_C5"/>
    <property type="match status" value="1"/>
</dbReference>
<evidence type="ECO:0000256" key="4">
    <source>
        <dbReference type="SAM" id="SignalP"/>
    </source>
</evidence>
<dbReference type="InterPro" id="IPR008979">
    <property type="entry name" value="Galactose-bd-like_sf"/>
</dbReference>
<dbReference type="Pfam" id="PF02836">
    <property type="entry name" value="Glyco_hydro_2_C"/>
    <property type="match status" value="1"/>
</dbReference>
<dbReference type="EMBL" id="AGXW01000012">
    <property type="protein sequence ID" value="EKJ89540.1"/>
    <property type="molecule type" value="Genomic_DNA"/>
</dbReference>
<dbReference type="PANTHER" id="PTHR42732:SF1">
    <property type="entry name" value="BETA-MANNOSIDASE"/>
    <property type="match status" value="1"/>
</dbReference>
<dbReference type="Proteomes" id="UP000007995">
    <property type="component" value="Unassembled WGS sequence"/>
</dbReference>